<sequence length="190" mass="20017">MSAGRADGPDGPYGEPYEEVGSVGEEAAKLFDAFSEMFTTGRTEQAPGPQQGPQQGPQEGAGRGRWSGDGLAALAADAMGALRDADLHVATGGEDCRICPVCRAIHAVRETTPEVRSHLVTAARSLLAAGTALVDQLDQPTDPEASPPPRPARPPRPPGPGVERIDLDQHDEHDDEHDEHGAPGSQEEHR</sequence>
<feature type="compositionally biased region" description="Basic and acidic residues" evidence="1">
    <location>
        <begin position="163"/>
        <end position="190"/>
    </location>
</feature>
<dbReference type="Proteomes" id="UP000679307">
    <property type="component" value="Chromosome"/>
</dbReference>
<accession>A0ABX8EF71</accession>
<feature type="region of interest" description="Disordered" evidence="1">
    <location>
        <begin position="137"/>
        <end position="190"/>
    </location>
</feature>
<evidence type="ECO:0000256" key="1">
    <source>
        <dbReference type="SAM" id="MobiDB-lite"/>
    </source>
</evidence>
<proteinExistence type="predicted"/>
<keyword evidence="3" id="KW-1185">Reference proteome</keyword>
<evidence type="ECO:0000313" key="2">
    <source>
        <dbReference type="EMBL" id="QVT79146.1"/>
    </source>
</evidence>
<feature type="compositionally biased region" description="Low complexity" evidence="1">
    <location>
        <begin position="44"/>
        <end position="58"/>
    </location>
</feature>
<evidence type="ECO:0008006" key="4">
    <source>
        <dbReference type="Google" id="ProtNLM"/>
    </source>
</evidence>
<organism evidence="2 3">
    <name type="scientific">Nocardioides aquaticus</name>
    <dbReference type="NCBI Taxonomy" id="160826"/>
    <lineage>
        <taxon>Bacteria</taxon>
        <taxon>Bacillati</taxon>
        <taxon>Actinomycetota</taxon>
        <taxon>Actinomycetes</taxon>
        <taxon>Propionibacteriales</taxon>
        <taxon>Nocardioidaceae</taxon>
        <taxon>Nocardioides</taxon>
    </lineage>
</organism>
<name>A0ABX8EF71_9ACTN</name>
<gene>
    <name evidence="2" type="ORF">ENKNEFLB_01526</name>
</gene>
<dbReference type="RefSeq" id="WP_214058627.1">
    <property type="nucleotide sequence ID" value="NZ_BAAAHS010000189.1"/>
</dbReference>
<feature type="compositionally biased region" description="Pro residues" evidence="1">
    <location>
        <begin position="145"/>
        <end position="160"/>
    </location>
</feature>
<protein>
    <recommendedName>
        <fullName evidence="4">DUF222 domain-containing protein</fullName>
    </recommendedName>
</protein>
<feature type="region of interest" description="Disordered" evidence="1">
    <location>
        <begin position="1"/>
        <end position="68"/>
    </location>
</feature>
<reference evidence="2 3" key="1">
    <citation type="submission" date="2021-05" db="EMBL/GenBank/DDBJ databases">
        <title>Complete genome of Nocardioides aquaticus KCTC 9944T isolated from meromictic and hypersaline Ekho Lake, Antarctica.</title>
        <authorList>
            <person name="Hwang K."/>
            <person name="Kim K.M."/>
            <person name="Choe H."/>
        </authorList>
    </citation>
    <scope>NUCLEOTIDE SEQUENCE [LARGE SCALE GENOMIC DNA]</scope>
    <source>
        <strain evidence="2 3">KCTC 9944</strain>
    </source>
</reference>
<evidence type="ECO:0000313" key="3">
    <source>
        <dbReference type="Proteomes" id="UP000679307"/>
    </source>
</evidence>
<dbReference type="EMBL" id="CP075371">
    <property type="protein sequence ID" value="QVT79146.1"/>
    <property type="molecule type" value="Genomic_DNA"/>
</dbReference>